<evidence type="ECO:0000313" key="3">
    <source>
        <dbReference type="Proteomes" id="UP000189670"/>
    </source>
</evidence>
<feature type="region of interest" description="Disordered" evidence="1">
    <location>
        <begin position="52"/>
        <end position="86"/>
    </location>
</feature>
<gene>
    <name evidence="2" type="ORF">OMM_15280</name>
</gene>
<protein>
    <submittedName>
        <fullName evidence="2">Uncharacterized protein</fullName>
    </submittedName>
</protein>
<dbReference type="EMBL" id="ATBP01003586">
    <property type="protein sequence ID" value="ETR64830.1"/>
    <property type="molecule type" value="Genomic_DNA"/>
</dbReference>
<feature type="non-terminal residue" evidence="2">
    <location>
        <position position="1"/>
    </location>
</feature>
<evidence type="ECO:0000313" key="2">
    <source>
        <dbReference type="EMBL" id="ETR64830.1"/>
    </source>
</evidence>
<name>A0A1V1NQH9_9BACT</name>
<sequence length="188" mass="21695">CEDDGILQLDEQGEWFLIQEDCTNGFDFFLCKGGKEEEHRVLEGKFRRLNERRSPKKSINKASIPKREYRDPGTRTGIPRTPAQGPRDFQMTVLNIGRQPKSSIVQEFSLTHRLIPFLVNPPDTKLQEYEIPVGEPSTFLIDDTSAWMYIRIGFKNIYGETLSEDRLKVIPRHGKKLYLLGESTPIEP</sequence>
<organism evidence="2 3">
    <name type="scientific">Candidatus Magnetoglobus multicellularis str. Araruama</name>
    <dbReference type="NCBI Taxonomy" id="890399"/>
    <lineage>
        <taxon>Bacteria</taxon>
        <taxon>Pseudomonadati</taxon>
        <taxon>Thermodesulfobacteriota</taxon>
        <taxon>Desulfobacteria</taxon>
        <taxon>Desulfobacterales</taxon>
        <taxon>Desulfobacteraceae</taxon>
        <taxon>Candidatus Magnetoglobus</taxon>
    </lineage>
</organism>
<dbReference type="AlphaFoldDB" id="A0A1V1NQH9"/>
<comment type="caution">
    <text evidence="2">The sequence shown here is derived from an EMBL/GenBank/DDBJ whole genome shotgun (WGS) entry which is preliminary data.</text>
</comment>
<accession>A0A1V1NQH9</accession>
<feature type="non-terminal residue" evidence="2">
    <location>
        <position position="188"/>
    </location>
</feature>
<evidence type="ECO:0000256" key="1">
    <source>
        <dbReference type="SAM" id="MobiDB-lite"/>
    </source>
</evidence>
<reference evidence="3" key="1">
    <citation type="submission" date="2012-11" db="EMBL/GenBank/DDBJ databases">
        <authorList>
            <person name="Lucero-Rivera Y.E."/>
            <person name="Tovar-Ramirez D."/>
        </authorList>
    </citation>
    <scope>NUCLEOTIDE SEQUENCE [LARGE SCALE GENOMIC DNA]</scope>
    <source>
        <strain evidence="3">Araruama</strain>
    </source>
</reference>
<dbReference type="Proteomes" id="UP000189670">
    <property type="component" value="Unassembled WGS sequence"/>
</dbReference>
<proteinExistence type="predicted"/>